<sequence>MSSVLFYRFSLHMYKTILILFQIACNTSRAFNDFSTLHHPNDVEDDSGVVSFDVIGPSLSYPPGGDFGNGVIDLGGLEVYKALYFKKIWDTHSGGPKGLGASFYEPTFIPSGYHLIGHYCKPNSKAMFASVLTAKDTTGDPSQGALKSPIDYTLIWTSKGLNVSQQEDGYIWLPIPPHGYKAIGHIVTTSPEKPSLDKVQCVRSDFTDLTKVDRWIWGHRTWRSSSIVNLHTTKPKTRALGFPAGTFLARNGSNAHELVCLKMVKNDPYSAMPDSIQIRAMIQAYAPWVYFHPDEQYFPSSVLWFFKNGVELHKNGQIPGPVINDGDNLPNNGGADDAFLDLPSDQPNKERVKRGFLSDAVAYIHVKPALGGTFTDLAIWLYYPFNGGGKFQLGPFAINLGIIGEHVSDWEHITLRIDNFHGTLKAVYLSQHSKGKWLALGEFELMNGTRPVVYASLHGHAHYSTPSSHIHTAGNLDSSDIRMLYDELQKMNNSRKSPIDTGGNFLGFGVRDDAAKSNNVMDIASTYNVVCVDYKDFGMEPWLNYTGRWGPKITYEYAEEVLKIANNLPHEVKKLVVKVLQKLPAELLGEEGPQGPKMKESWYRDERV</sequence>
<name>A0ACB9JUR0_9ASTR</name>
<dbReference type="EMBL" id="CM042019">
    <property type="protein sequence ID" value="KAI3823668.1"/>
    <property type="molecule type" value="Genomic_DNA"/>
</dbReference>
<comment type="caution">
    <text evidence="1">The sequence shown here is derived from an EMBL/GenBank/DDBJ whole genome shotgun (WGS) entry which is preliminary data.</text>
</comment>
<keyword evidence="2" id="KW-1185">Reference proteome</keyword>
<gene>
    <name evidence="1" type="ORF">L1987_05108</name>
</gene>
<evidence type="ECO:0000313" key="2">
    <source>
        <dbReference type="Proteomes" id="UP001056120"/>
    </source>
</evidence>
<proteinExistence type="predicted"/>
<organism evidence="1 2">
    <name type="scientific">Smallanthus sonchifolius</name>
    <dbReference type="NCBI Taxonomy" id="185202"/>
    <lineage>
        <taxon>Eukaryota</taxon>
        <taxon>Viridiplantae</taxon>
        <taxon>Streptophyta</taxon>
        <taxon>Embryophyta</taxon>
        <taxon>Tracheophyta</taxon>
        <taxon>Spermatophyta</taxon>
        <taxon>Magnoliopsida</taxon>
        <taxon>eudicotyledons</taxon>
        <taxon>Gunneridae</taxon>
        <taxon>Pentapetalae</taxon>
        <taxon>asterids</taxon>
        <taxon>campanulids</taxon>
        <taxon>Asterales</taxon>
        <taxon>Asteraceae</taxon>
        <taxon>Asteroideae</taxon>
        <taxon>Heliantheae alliance</taxon>
        <taxon>Millerieae</taxon>
        <taxon>Smallanthus</taxon>
    </lineage>
</organism>
<reference evidence="1 2" key="2">
    <citation type="journal article" date="2022" name="Mol. Ecol. Resour.">
        <title>The genomes of chicory, endive, great burdock and yacon provide insights into Asteraceae paleo-polyploidization history and plant inulin production.</title>
        <authorList>
            <person name="Fan W."/>
            <person name="Wang S."/>
            <person name="Wang H."/>
            <person name="Wang A."/>
            <person name="Jiang F."/>
            <person name="Liu H."/>
            <person name="Zhao H."/>
            <person name="Xu D."/>
            <person name="Zhang Y."/>
        </authorList>
    </citation>
    <scope>NUCLEOTIDE SEQUENCE [LARGE SCALE GENOMIC DNA]</scope>
    <source>
        <strain evidence="2">cv. Yunnan</strain>
        <tissue evidence="1">Leaves</tissue>
    </source>
</reference>
<protein>
    <submittedName>
        <fullName evidence="1">Uncharacterized protein</fullName>
    </submittedName>
</protein>
<evidence type="ECO:0000313" key="1">
    <source>
        <dbReference type="EMBL" id="KAI3823668.1"/>
    </source>
</evidence>
<accession>A0ACB9JUR0</accession>
<reference evidence="2" key="1">
    <citation type="journal article" date="2022" name="Mol. Ecol. Resour.">
        <title>The genomes of chicory, endive, great burdock and yacon provide insights into Asteraceae palaeo-polyploidization history and plant inulin production.</title>
        <authorList>
            <person name="Fan W."/>
            <person name="Wang S."/>
            <person name="Wang H."/>
            <person name="Wang A."/>
            <person name="Jiang F."/>
            <person name="Liu H."/>
            <person name="Zhao H."/>
            <person name="Xu D."/>
            <person name="Zhang Y."/>
        </authorList>
    </citation>
    <scope>NUCLEOTIDE SEQUENCE [LARGE SCALE GENOMIC DNA]</scope>
    <source>
        <strain evidence="2">cv. Yunnan</strain>
    </source>
</reference>
<dbReference type="Proteomes" id="UP001056120">
    <property type="component" value="Linkage Group LG02"/>
</dbReference>